<evidence type="ECO:0000256" key="1">
    <source>
        <dbReference type="ARBA" id="ARBA00005325"/>
    </source>
</evidence>
<dbReference type="SUPFAM" id="SSF49785">
    <property type="entry name" value="Galactose-binding domain-like"/>
    <property type="match status" value="1"/>
</dbReference>
<evidence type="ECO:0000256" key="4">
    <source>
        <dbReference type="ARBA" id="ARBA00022825"/>
    </source>
</evidence>
<dbReference type="GO" id="GO:0000139">
    <property type="term" value="C:Golgi membrane"/>
    <property type="evidence" value="ECO:0007669"/>
    <property type="project" value="TreeGrafter"/>
</dbReference>
<dbReference type="InterPro" id="IPR002884">
    <property type="entry name" value="P_dom"/>
</dbReference>
<evidence type="ECO:0000256" key="2">
    <source>
        <dbReference type="ARBA" id="ARBA00022670"/>
    </source>
</evidence>
<dbReference type="Proteomes" id="UP000466442">
    <property type="component" value="Unassembled WGS sequence"/>
</dbReference>
<evidence type="ECO:0000256" key="5">
    <source>
        <dbReference type="ARBA" id="ARBA00023157"/>
    </source>
</evidence>
<evidence type="ECO:0000259" key="6">
    <source>
        <dbReference type="PROSITE" id="PS51829"/>
    </source>
</evidence>
<keyword evidence="3" id="KW-0378">Hydrolase</keyword>
<reference evidence="7" key="1">
    <citation type="journal article" date="2021" name="Mol. Ecol. Resour.">
        <title>Apolygus lucorum genome provides insights into omnivorousness and mesophyll feeding.</title>
        <authorList>
            <person name="Liu Y."/>
            <person name="Liu H."/>
            <person name="Wang H."/>
            <person name="Huang T."/>
            <person name="Liu B."/>
            <person name="Yang B."/>
            <person name="Yin L."/>
            <person name="Li B."/>
            <person name="Zhang Y."/>
            <person name="Zhang S."/>
            <person name="Jiang F."/>
            <person name="Zhang X."/>
            <person name="Ren Y."/>
            <person name="Wang B."/>
            <person name="Wang S."/>
            <person name="Lu Y."/>
            <person name="Wu K."/>
            <person name="Fan W."/>
            <person name="Wang G."/>
        </authorList>
    </citation>
    <scope>NUCLEOTIDE SEQUENCE</scope>
    <source>
        <strain evidence="7">12Hb</strain>
    </source>
</reference>
<dbReference type="AlphaFoldDB" id="A0A8S9XLN3"/>
<dbReference type="GO" id="GO:0005802">
    <property type="term" value="C:trans-Golgi network"/>
    <property type="evidence" value="ECO:0007669"/>
    <property type="project" value="TreeGrafter"/>
</dbReference>
<organism evidence="7 8">
    <name type="scientific">Apolygus lucorum</name>
    <name type="common">Small green plant bug</name>
    <name type="synonym">Lygocoris lucorum</name>
    <dbReference type="NCBI Taxonomy" id="248454"/>
    <lineage>
        <taxon>Eukaryota</taxon>
        <taxon>Metazoa</taxon>
        <taxon>Ecdysozoa</taxon>
        <taxon>Arthropoda</taxon>
        <taxon>Hexapoda</taxon>
        <taxon>Insecta</taxon>
        <taxon>Pterygota</taxon>
        <taxon>Neoptera</taxon>
        <taxon>Paraneoptera</taxon>
        <taxon>Hemiptera</taxon>
        <taxon>Heteroptera</taxon>
        <taxon>Panheteroptera</taxon>
        <taxon>Cimicomorpha</taxon>
        <taxon>Miridae</taxon>
        <taxon>Mirini</taxon>
        <taxon>Apolygus</taxon>
    </lineage>
</organism>
<gene>
    <name evidence="7" type="ORF">GE061_014936</name>
</gene>
<sequence>MMTTTVYAILQVYFNEPYTPATNLVIETIPIGDAIIDDMTTAFCWFYHLDEAFTRFIQQLVDDGHTNFSSFRDELLVHSGMWEVAQDISQTVSDTLELKLHSPPKLRDLGLVASLPAYGYLRPCDVPATIMDSLTNQICKVANFVVVSPARQLWKELKRSDCELKTSINKSYGSELTLKTNVSGCEGQENEVHYLEHVQCQVSLSFFPRGNLKLKIFSPSGTPSTLLALRPKDEVSATLNDWPFLSGHYWGEVPRGK</sequence>
<dbReference type="Gene3D" id="2.60.120.260">
    <property type="entry name" value="Galactose-binding domain-like"/>
    <property type="match status" value="1"/>
</dbReference>
<dbReference type="GO" id="GO:0004252">
    <property type="term" value="F:serine-type endopeptidase activity"/>
    <property type="evidence" value="ECO:0007669"/>
    <property type="project" value="InterPro"/>
</dbReference>
<protein>
    <recommendedName>
        <fullName evidence="6">P/Homo B domain-containing protein</fullName>
    </recommendedName>
</protein>
<keyword evidence="2" id="KW-0645">Protease</keyword>
<keyword evidence="4" id="KW-0720">Serine protease</keyword>
<feature type="domain" description="P/Homo B" evidence="6">
    <location>
        <begin position="147"/>
        <end position="257"/>
    </location>
</feature>
<proteinExistence type="inferred from homology"/>
<name>A0A8S9XLN3_APOLU</name>
<accession>A0A8S9XLN3</accession>
<dbReference type="GO" id="GO:0016485">
    <property type="term" value="P:protein processing"/>
    <property type="evidence" value="ECO:0007669"/>
    <property type="project" value="TreeGrafter"/>
</dbReference>
<comment type="caution">
    <text evidence="7">The sequence shown here is derived from an EMBL/GenBank/DDBJ whole genome shotgun (WGS) entry which is preliminary data.</text>
</comment>
<dbReference type="OrthoDB" id="300641at2759"/>
<dbReference type="InterPro" id="IPR008979">
    <property type="entry name" value="Galactose-bd-like_sf"/>
</dbReference>
<evidence type="ECO:0000313" key="8">
    <source>
        <dbReference type="Proteomes" id="UP000466442"/>
    </source>
</evidence>
<keyword evidence="5" id="KW-1015">Disulfide bond</keyword>
<dbReference type="PANTHER" id="PTHR42884:SF23">
    <property type="entry name" value="FURIN-LIKE PROTEASE 2"/>
    <property type="match status" value="1"/>
</dbReference>
<dbReference type="Pfam" id="PF01483">
    <property type="entry name" value="P_proprotein"/>
    <property type="match status" value="1"/>
</dbReference>
<dbReference type="EMBL" id="WIXP02000006">
    <property type="protein sequence ID" value="KAF6209191.1"/>
    <property type="molecule type" value="Genomic_DNA"/>
</dbReference>
<dbReference type="PROSITE" id="PS51829">
    <property type="entry name" value="P_HOMO_B"/>
    <property type="match status" value="1"/>
</dbReference>
<keyword evidence="8" id="KW-1185">Reference proteome</keyword>
<evidence type="ECO:0000313" key="7">
    <source>
        <dbReference type="EMBL" id="KAF6209191.1"/>
    </source>
</evidence>
<comment type="similarity">
    <text evidence="1">Belongs to the peptidase S8 family. Furin subfamily.</text>
</comment>
<evidence type="ECO:0000256" key="3">
    <source>
        <dbReference type="ARBA" id="ARBA00022801"/>
    </source>
</evidence>
<dbReference type="PANTHER" id="PTHR42884">
    <property type="entry name" value="PROPROTEIN CONVERTASE SUBTILISIN/KEXIN-RELATED"/>
    <property type="match status" value="1"/>
</dbReference>